<keyword evidence="5" id="KW-0472">Membrane</keyword>
<evidence type="ECO:0000313" key="7">
    <source>
        <dbReference type="EMBL" id="SFS13977.1"/>
    </source>
</evidence>
<dbReference type="GO" id="GO:0016020">
    <property type="term" value="C:membrane"/>
    <property type="evidence" value="ECO:0007669"/>
    <property type="project" value="InterPro"/>
</dbReference>
<evidence type="ECO:0000256" key="3">
    <source>
        <dbReference type="ARBA" id="ARBA00023012"/>
    </source>
</evidence>
<evidence type="ECO:0000313" key="8">
    <source>
        <dbReference type="Proteomes" id="UP000198506"/>
    </source>
</evidence>
<feature type="transmembrane region" description="Helical" evidence="5">
    <location>
        <begin position="119"/>
        <end position="137"/>
    </location>
</feature>
<dbReference type="InterPro" id="IPR036890">
    <property type="entry name" value="HATPase_C_sf"/>
</dbReference>
<dbReference type="GO" id="GO:0000155">
    <property type="term" value="F:phosphorelay sensor kinase activity"/>
    <property type="evidence" value="ECO:0007669"/>
    <property type="project" value="InterPro"/>
</dbReference>
<dbReference type="AlphaFoldDB" id="A0AA94HMY8"/>
<dbReference type="InterPro" id="IPR011712">
    <property type="entry name" value="Sig_transdc_His_kin_sub3_dim/P"/>
</dbReference>
<dbReference type="EMBL" id="FOZN01000003">
    <property type="protein sequence ID" value="SFS13977.1"/>
    <property type="molecule type" value="Genomic_DNA"/>
</dbReference>
<comment type="caution">
    <text evidence="7">The sequence shown here is derived from an EMBL/GenBank/DDBJ whole genome shotgun (WGS) entry which is preliminary data.</text>
</comment>
<keyword evidence="3" id="KW-0902">Two-component regulatory system</keyword>
<keyword evidence="2 7" id="KW-0418">Kinase</keyword>
<organism evidence="7 8">
    <name type="scientific">Agrococcus baldri</name>
    <dbReference type="NCBI Taxonomy" id="153730"/>
    <lineage>
        <taxon>Bacteria</taxon>
        <taxon>Bacillati</taxon>
        <taxon>Actinomycetota</taxon>
        <taxon>Actinomycetes</taxon>
        <taxon>Micrococcales</taxon>
        <taxon>Microbacteriaceae</taxon>
        <taxon>Agrococcus</taxon>
    </lineage>
</organism>
<dbReference type="Proteomes" id="UP000198506">
    <property type="component" value="Unassembled WGS sequence"/>
</dbReference>
<feature type="region of interest" description="Disordered" evidence="4">
    <location>
        <begin position="366"/>
        <end position="392"/>
    </location>
</feature>
<proteinExistence type="predicted"/>
<feature type="transmembrane region" description="Helical" evidence="5">
    <location>
        <begin position="78"/>
        <end position="98"/>
    </location>
</feature>
<dbReference type="PANTHER" id="PTHR24421:SF63">
    <property type="entry name" value="SENSOR HISTIDINE KINASE DESK"/>
    <property type="match status" value="1"/>
</dbReference>
<dbReference type="GO" id="GO:0046983">
    <property type="term" value="F:protein dimerization activity"/>
    <property type="evidence" value="ECO:0007669"/>
    <property type="project" value="InterPro"/>
</dbReference>
<dbReference type="Pfam" id="PF07730">
    <property type="entry name" value="HisKA_3"/>
    <property type="match status" value="1"/>
</dbReference>
<dbReference type="RefSeq" id="WP_177220319.1">
    <property type="nucleotide sequence ID" value="NZ_FOZN01000003.1"/>
</dbReference>
<dbReference type="Gene3D" id="1.20.5.1930">
    <property type="match status" value="1"/>
</dbReference>
<dbReference type="SUPFAM" id="SSF55874">
    <property type="entry name" value="ATPase domain of HSP90 chaperone/DNA topoisomerase II/histidine kinase"/>
    <property type="match status" value="1"/>
</dbReference>
<keyword evidence="5" id="KW-1133">Transmembrane helix</keyword>
<evidence type="ECO:0000256" key="2">
    <source>
        <dbReference type="ARBA" id="ARBA00022777"/>
    </source>
</evidence>
<feature type="transmembrane region" description="Helical" evidence="5">
    <location>
        <begin position="27"/>
        <end position="47"/>
    </location>
</feature>
<keyword evidence="5" id="KW-0812">Transmembrane</keyword>
<evidence type="ECO:0000256" key="1">
    <source>
        <dbReference type="ARBA" id="ARBA00022679"/>
    </source>
</evidence>
<gene>
    <name evidence="7" type="ORF">SAMN04487783_1741</name>
</gene>
<keyword evidence="8" id="KW-1185">Reference proteome</keyword>
<dbReference type="PANTHER" id="PTHR24421">
    <property type="entry name" value="NITRATE/NITRITE SENSOR PROTEIN NARX-RELATED"/>
    <property type="match status" value="1"/>
</dbReference>
<sequence length="392" mass="42126">MQHDATRVLPHQQRVPGLERIARWPGAWFPTLWLPILLAGPVIQAAIDLDWPRALALLGFGAAYAVTVQLPFRDRWRWHAELAFAGLIVLFIAYFAIWQRDSAFLHPLLAIGAAVAMRPRVALGVVVGLTVSGASALGIERGSLEDGMLLGFATLMAGVTSFLVRQLIELARRLRGLQQRLADSAVARERLRFSRDLHDLLGHTLSVIVVKAEAVRRLAQRDPRAAAGHAAEIETVGRHALAEVRQVVAGYRAAGLADAVDTARSALATRGIALRAELPQTRLEDEVDALLGWIVREGTTNVLRHARGAGSCRIEVTAQGEVVRIEIRDDGEAAGSTGRGDGSGLDGLRERVDRFGGVLTAGPTPDGFRLAVTVPGRPGPSDAGPTHPERAS</sequence>
<keyword evidence="1" id="KW-0808">Transferase</keyword>
<feature type="transmembrane region" description="Helical" evidence="5">
    <location>
        <begin position="54"/>
        <end position="72"/>
    </location>
</feature>
<evidence type="ECO:0000259" key="6">
    <source>
        <dbReference type="Pfam" id="PF07730"/>
    </source>
</evidence>
<protein>
    <submittedName>
        <fullName evidence="7">Two-component system, NarL family, sensor histidine kinase DesK</fullName>
    </submittedName>
</protein>
<feature type="domain" description="Signal transduction histidine kinase subgroup 3 dimerisation and phosphoacceptor" evidence="6">
    <location>
        <begin position="189"/>
        <end position="255"/>
    </location>
</feature>
<dbReference type="CDD" id="cd16917">
    <property type="entry name" value="HATPase_UhpB-NarQ-NarX-like"/>
    <property type="match status" value="1"/>
</dbReference>
<dbReference type="Gene3D" id="3.30.565.10">
    <property type="entry name" value="Histidine kinase-like ATPase, C-terminal domain"/>
    <property type="match status" value="1"/>
</dbReference>
<feature type="transmembrane region" description="Helical" evidence="5">
    <location>
        <begin position="149"/>
        <end position="168"/>
    </location>
</feature>
<name>A0AA94HMY8_9MICO</name>
<evidence type="ECO:0000256" key="4">
    <source>
        <dbReference type="SAM" id="MobiDB-lite"/>
    </source>
</evidence>
<reference evidence="7 8" key="1">
    <citation type="submission" date="2016-10" db="EMBL/GenBank/DDBJ databases">
        <authorList>
            <person name="Varghese N."/>
            <person name="Submissions S."/>
        </authorList>
    </citation>
    <scope>NUCLEOTIDE SEQUENCE [LARGE SCALE GENOMIC DNA]</scope>
    <source>
        <strain evidence="7 8">IAM 15147</strain>
    </source>
</reference>
<dbReference type="InterPro" id="IPR050482">
    <property type="entry name" value="Sensor_HK_TwoCompSys"/>
</dbReference>
<evidence type="ECO:0000256" key="5">
    <source>
        <dbReference type="SAM" id="Phobius"/>
    </source>
</evidence>
<accession>A0AA94HMY8</accession>